<name>A0A8H6XG44_9AGAR</name>
<protein>
    <submittedName>
        <fullName evidence="2">Uncharacterized protein</fullName>
    </submittedName>
</protein>
<proteinExistence type="predicted"/>
<dbReference type="EMBL" id="JACAZH010000029">
    <property type="protein sequence ID" value="KAF7340833.1"/>
    <property type="molecule type" value="Genomic_DNA"/>
</dbReference>
<comment type="caution">
    <text evidence="2">The sequence shown here is derived from an EMBL/GenBank/DDBJ whole genome shotgun (WGS) entry which is preliminary data.</text>
</comment>
<dbReference type="AlphaFoldDB" id="A0A8H6XG44"/>
<organism evidence="2 3">
    <name type="scientific">Mycena sanguinolenta</name>
    <dbReference type="NCBI Taxonomy" id="230812"/>
    <lineage>
        <taxon>Eukaryota</taxon>
        <taxon>Fungi</taxon>
        <taxon>Dikarya</taxon>
        <taxon>Basidiomycota</taxon>
        <taxon>Agaricomycotina</taxon>
        <taxon>Agaricomycetes</taxon>
        <taxon>Agaricomycetidae</taxon>
        <taxon>Agaricales</taxon>
        <taxon>Marasmiineae</taxon>
        <taxon>Mycenaceae</taxon>
        <taxon>Mycena</taxon>
    </lineage>
</organism>
<feature type="region of interest" description="Disordered" evidence="1">
    <location>
        <begin position="451"/>
        <end position="474"/>
    </location>
</feature>
<evidence type="ECO:0000313" key="3">
    <source>
        <dbReference type="Proteomes" id="UP000623467"/>
    </source>
</evidence>
<sequence length="550" mass="62369">MSVHSAAIIELATPITSCDSPARVRNRLEWTWGLGRDHLDGHLREFYDPQSLLTDETVLVFPHNDIIRQLSSRDNTSMTGVRRPYIQKLYHGCKSFEYVVLPTDPISAIPPRFLTSDLPPHLILCTTYGKMQKAWGKLPGDVWNANLVSIIDRAKEMPNTNGRPALGMWHLTQMDNIHSKWTWADYVPPSFLSAESDQTSNEEHRNTKRKSTNSNYQLCHSTQRSITLSSSAIIDLATPLTRLDPPARIRARLEWTWGLGHDHLDEHLLEFDDPINMLTDETILLYDGLKTFEYLIVSADAEGLPAPRILTSELPPHLVLCTTHGKMLKAWGKLPRKVWDANRAAVVKRAKAVPQNGWPALDIWQLTLMQQTHRRWTWAEYVPPSFLFADPDQTMVEPEEERTNPKRKSGSSDFAASSSSGSRYEPKRRLLPSEFESPPLFVVRMLAAEKNRDDSDDDDAISNDSHISGVEGDPEAFAKASAARGDYEVDPKRLKGIRRWAKRASRADVDETLLNDEQIKDDSQERPRDVASLDLGRPDYLLRNTGRTAL</sequence>
<feature type="compositionally biased region" description="Low complexity" evidence="1">
    <location>
        <begin position="411"/>
        <end position="422"/>
    </location>
</feature>
<reference evidence="2" key="1">
    <citation type="submission" date="2020-05" db="EMBL/GenBank/DDBJ databases">
        <title>Mycena genomes resolve the evolution of fungal bioluminescence.</title>
        <authorList>
            <person name="Tsai I.J."/>
        </authorList>
    </citation>
    <scope>NUCLEOTIDE SEQUENCE</scope>
    <source>
        <strain evidence="2">160909Yilan</strain>
    </source>
</reference>
<dbReference type="Proteomes" id="UP000623467">
    <property type="component" value="Unassembled WGS sequence"/>
</dbReference>
<keyword evidence="3" id="KW-1185">Reference proteome</keyword>
<gene>
    <name evidence="2" type="ORF">MSAN_02112700</name>
</gene>
<feature type="region of interest" description="Disordered" evidence="1">
    <location>
        <begin position="390"/>
        <end position="429"/>
    </location>
</feature>
<dbReference type="OrthoDB" id="3022451at2759"/>
<accession>A0A8H6XG44</accession>
<evidence type="ECO:0000256" key="1">
    <source>
        <dbReference type="SAM" id="MobiDB-lite"/>
    </source>
</evidence>
<evidence type="ECO:0000313" key="2">
    <source>
        <dbReference type="EMBL" id="KAF7340833.1"/>
    </source>
</evidence>